<proteinExistence type="predicted"/>
<keyword evidence="4" id="KW-1185">Reference proteome</keyword>
<organism evidence="3 4">
    <name type="scientific">Seohaeicola nanhaiensis</name>
    <dbReference type="NCBI Taxonomy" id="1387282"/>
    <lineage>
        <taxon>Bacteria</taxon>
        <taxon>Pseudomonadati</taxon>
        <taxon>Pseudomonadota</taxon>
        <taxon>Alphaproteobacteria</taxon>
        <taxon>Rhodobacterales</taxon>
        <taxon>Roseobacteraceae</taxon>
        <taxon>Seohaeicola</taxon>
    </lineage>
</organism>
<dbReference type="SUPFAM" id="SSF88723">
    <property type="entry name" value="PIN domain-like"/>
    <property type="match status" value="1"/>
</dbReference>
<accession>A0ABV9KNF7</accession>
<dbReference type="InterPro" id="IPR029060">
    <property type="entry name" value="PIN-like_dom_sf"/>
</dbReference>
<protein>
    <submittedName>
        <fullName evidence="3">Type II toxin-antitoxin system VapC family toxin</fullName>
    </submittedName>
</protein>
<reference evidence="4" key="1">
    <citation type="journal article" date="2019" name="Int. J. Syst. Evol. Microbiol.">
        <title>The Global Catalogue of Microorganisms (GCM) 10K type strain sequencing project: providing services to taxonomists for standard genome sequencing and annotation.</title>
        <authorList>
            <consortium name="The Broad Institute Genomics Platform"/>
            <consortium name="The Broad Institute Genome Sequencing Center for Infectious Disease"/>
            <person name="Wu L."/>
            <person name="Ma J."/>
        </authorList>
    </citation>
    <scope>NUCLEOTIDE SEQUENCE [LARGE SCALE GENOMIC DNA]</scope>
    <source>
        <strain evidence="4">CGMCC 4.7283</strain>
    </source>
</reference>
<evidence type="ECO:0000313" key="3">
    <source>
        <dbReference type="EMBL" id="MFC4671518.1"/>
    </source>
</evidence>
<dbReference type="Gene3D" id="3.40.50.1010">
    <property type="entry name" value="5'-nuclease"/>
    <property type="match status" value="1"/>
</dbReference>
<gene>
    <name evidence="3" type="ORF">ACFO5X_23395</name>
</gene>
<name>A0ABV9KNF7_9RHOB</name>
<feature type="domain" description="PIN" evidence="2">
    <location>
        <begin position="42"/>
        <end position="139"/>
    </location>
</feature>
<evidence type="ECO:0000256" key="1">
    <source>
        <dbReference type="SAM" id="MobiDB-lite"/>
    </source>
</evidence>
<evidence type="ECO:0000313" key="4">
    <source>
        <dbReference type="Proteomes" id="UP001595973"/>
    </source>
</evidence>
<dbReference type="Proteomes" id="UP001595973">
    <property type="component" value="Unassembled WGS sequence"/>
</dbReference>
<comment type="caution">
    <text evidence="3">The sequence shown here is derived from an EMBL/GenBank/DDBJ whole genome shotgun (WGS) entry which is preliminary data.</text>
</comment>
<sequence>MASPQRIYWDACAWIAYIAKETAVPIKSGGKENRFAMCEAVLKGAREGKYELVTSCFTLAEVCKHSEVKSSPVDNLPAFFEHKYILMIPVDFALGRHAQNMQASGLVALKPPDAIHLASALRAKVDQINTFDTDLLKLDGSIPGRDGNPLKIIKPGSDKSPLPLFPGKPDGP</sequence>
<evidence type="ECO:0000259" key="2">
    <source>
        <dbReference type="Pfam" id="PF01850"/>
    </source>
</evidence>
<feature type="region of interest" description="Disordered" evidence="1">
    <location>
        <begin position="147"/>
        <end position="172"/>
    </location>
</feature>
<dbReference type="Pfam" id="PF01850">
    <property type="entry name" value="PIN"/>
    <property type="match status" value="1"/>
</dbReference>
<dbReference type="RefSeq" id="WP_380722127.1">
    <property type="nucleotide sequence ID" value="NZ_JBHSGI010000033.1"/>
</dbReference>
<dbReference type="EMBL" id="JBHSGI010000033">
    <property type="protein sequence ID" value="MFC4671518.1"/>
    <property type="molecule type" value="Genomic_DNA"/>
</dbReference>
<dbReference type="InterPro" id="IPR002716">
    <property type="entry name" value="PIN_dom"/>
</dbReference>